<dbReference type="Proteomes" id="UP000305836">
    <property type="component" value="Unassembled WGS sequence"/>
</dbReference>
<protein>
    <submittedName>
        <fullName evidence="1">Uncharacterized protein</fullName>
    </submittedName>
</protein>
<dbReference type="AlphaFoldDB" id="A0A4U3M4U6"/>
<evidence type="ECO:0000313" key="1">
    <source>
        <dbReference type="EMBL" id="TKK82386.1"/>
    </source>
</evidence>
<name>A0A4U3M4U6_9ACTN</name>
<accession>A0A4U3M4U6</accession>
<proteinExistence type="predicted"/>
<gene>
    <name evidence="1" type="ORF">FDA38_06250</name>
</gene>
<sequence>MFGSAEESLQEAGAALRHAVDVLRRRPADDVAAKYLVAEFHELRTVMSTAAILMKAFELSRFAVLAHQQQSSGLAVMLDEADADLLAGSDHLNSAAVCLTSARQRLDVPR</sequence>
<comment type="caution">
    <text evidence="1">The sequence shown here is derived from an EMBL/GenBank/DDBJ whole genome shotgun (WGS) entry which is preliminary data.</text>
</comment>
<evidence type="ECO:0000313" key="2">
    <source>
        <dbReference type="Proteomes" id="UP000305836"/>
    </source>
</evidence>
<dbReference type="RefSeq" id="WP_137253082.1">
    <property type="nucleotide sequence ID" value="NZ_JBHSPQ010000001.1"/>
</dbReference>
<reference evidence="1 2" key="1">
    <citation type="submission" date="2019-04" db="EMBL/GenBank/DDBJ databases">
        <title>Kribbella sp. NEAU-THZ 27 nov., a novel actinomycete isolated from soil.</title>
        <authorList>
            <person name="Duan L."/>
        </authorList>
    </citation>
    <scope>NUCLEOTIDE SEQUENCE [LARGE SCALE GENOMIC DNA]</scope>
    <source>
        <strain evidence="2">NEAU-THZ27</strain>
    </source>
</reference>
<organism evidence="1 2">
    <name type="scientific">Kribbella jiaozuonensis</name>
    <dbReference type="NCBI Taxonomy" id="2575441"/>
    <lineage>
        <taxon>Bacteria</taxon>
        <taxon>Bacillati</taxon>
        <taxon>Actinomycetota</taxon>
        <taxon>Actinomycetes</taxon>
        <taxon>Propionibacteriales</taxon>
        <taxon>Kribbellaceae</taxon>
        <taxon>Kribbella</taxon>
    </lineage>
</organism>
<dbReference type="OrthoDB" id="3834779at2"/>
<keyword evidence="2" id="KW-1185">Reference proteome</keyword>
<dbReference type="EMBL" id="SZPZ01000001">
    <property type="protein sequence ID" value="TKK82386.1"/>
    <property type="molecule type" value="Genomic_DNA"/>
</dbReference>